<dbReference type="PANTHER" id="PTHR10806">
    <property type="entry name" value="SIGNAL PEPTIDASE COMPLEX CATALYTIC SUBUNIT SEC11"/>
    <property type="match status" value="1"/>
</dbReference>
<dbReference type="InterPro" id="IPR019533">
    <property type="entry name" value="Peptidase_S26"/>
</dbReference>
<reference evidence="8 9" key="1">
    <citation type="journal article" date="2016" name="Nat. Commun.">
        <title>Thousands of microbial genomes shed light on interconnected biogeochemical processes in an aquifer system.</title>
        <authorList>
            <person name="Anantharaman K."/>
            <person name="Brown C.T."/>
            <person name="Hug L.A."/>
            <person name="Sharon I."/>
            <person name="Castelle C.J."/>
            <person name="Probst A.J."/>
            <person name="Thomas B.C."/>
            <person name="Singh A."/>
            <person name="Wilkins M.J."/>
            <person name="Karaoz U."/>
            <person name="Brodie E.L."/>
            <person name="Williams K.H."/>
            <person name="Hubbard S.S."/>
            <person name="Banfield J.F."/>
        </authorList>
    </citation>
    <scope>NUCLEOTIDE SEQUENCE [LARGE SCALE GENOMIC DNA]</scope>
</reference>
<evidence type="ECO:0000256" key="6">
    <source>
        <dbReference type="SAM" id="Phobius"/>
    </source>
</evidence>
<evidence type="ECO:0000313" key="8">
    <source>
        <dbReference type="EMBL" id="OGC84351.1"/>
    </source>
</evidence>
<dbReference type="GO" id="GO:0009003">
    <property type="term" value="F:signal peptidase activity"/>
    <property type="evidence" value="ECO:0007669"/>
    <property type="project" value="UniProtKB-EC"/>
</dbReference>
<dbReference type="AlphaFoldDB" id="A0A1F4XRI5"/>
<sequence>MKTLGKIIYGLFVTALVGVAALLLVSLMPITGNLELKIVKSGSMEPSIPTGSIVVVMPRASYQVGDVVTFGKDTPREIPTTHRVIAKRVENGQTVFTTKGDANEEQDPRDIALREVIGGVLFHVPYLGYVLDFARQPLGFALLIGLPATMIVVDEALNIAREVAALRRRRHQGSTLMNMPVPQKPRVFSERTRIPTL</sequence>
<proteinExistence type="predicted"/>
<evidence type="ECO:0000256" key="4">
    <source>
        <dbReference type="ARBA" id="ARBA00023136"/>
    </source>
</evidence>
<keyword evidence="3 6" id="KW-1133">Transmembrane helix</keyword>
<dbReference type="EC" id="3.4.21.89" evidence="5"/>
<protein>
    <recommendedName>
        <fullName evidence="5">Signal peptidase I</fullName>
        <ecNumber evidence="5">3.4.21.89</ecNumber>
    </recommendedName>
</protein>
<evidence type="ECO:0000259" key="7">
    <source>
        <dbReference type="Pfam" id="PF10502"/>
    </source>
</evidence>
<dbReference type="PANTHER" id="PTHR10806:SF6">
    <property type="entry name" value="SIGNAL PEPTIDASE COMPLEX CATALYTIC SUBUNIT SEC11"/>
    <property type="match status" value="1"/>
</dbReference>
<organism evidence="8 9">
    <name type="scientific">Candidatus Adlerbacteria bacterium RIFCSPHIGHO2_12_FULL_53_18</name>
    <dbReference type="NCBI Taxonomy" id="1797242"/>
    <lineage>
        <taxon>Bacteria</taxon>
        <taxon>Candidatus Adleribacteriota</taxon>
    </lineage>
</organism>
<evidence type="ECO:0000256" key="2">
    <source>
        <dbReference type="ARBA" id="ARBA00022692"/>
    </source>
</evidence>
<dbReference type="GO" id="GO:0016020">
    <property type="term" value="C:membrane"/>
    <property type="evidence" value="ECO:0007669"/>
    <property type="project" value="UniProtKB-SubCell"/>
</dbReference>
<dbReference type="Pfam" id="PF10502">
    <property type="entry name" value="Peptidase_S26"/>
    <property type="match status" value="1"/>
</dbReference>
<name>A0A1F4XRI5_9BACT</name>
<dbReference type="PRINTS" id="PR00728">
    <property type="entry name" value="SIGNALPTASE"/>
</dbReference>
<dbReference type="GO" id="GO:0004252">
    <property type="term" value="F:serine-type endopeptidase activity"/>
    <property type="evidence" value="ECO:0007669"/>
    <property type="project" value="UniProtKB-UniRule"/>
</dbReference>
<gene>
    <name evidence="8" type="ORF">A3F55_01630</name>
</gene>
<dbReference type="Proteomes" id="UP000178091">
    <property type="component" value="Unassembled WGS sequence"/>
</dbReference>
<comment type="caution">
    <text evidence="8">The sequence shown here is derived from an EMBL/GenBank/DDBJ whole genome shotgun (WGS) entry which is preliminary data.</text>
</comment>
<accession>A0A1F4XRI5</accession>
<keyword evidence="4 6" id="KW-0472">Membrane</keyword>
<dbReference type="GO" id="GO:0006465">
    <property type="term" value="P:signal peptide processing"/>
    <property type="evidence" value="ECO:0007669"/>
    <property type="project" value="UniProtKB-UniRule"/>
</dbReference>
<dbReference type="CDD" id="cd06530">
    <property type="entry name" value="S26_SPase_I"/>
    <property type="match status" value="1"/>
</dbReference>
<dbReference type="NCBIfam" id="TIGR02228">
    <property type="entry name" value="sigpep_I_arch"/>
    <property type="match status" value="1"/>
</dbReference>
<evidence type="ECO:0000256" key="5">
    <source>
        <dbReference type="NCBIfam" id="TIGR02228"/>
    </source>
</evidence>
<evidence type="ECO:0000256" key="3">
    <source>
        <dbReference type="ARBA" id="ARBA00022989"/>
    </source>
</evidence>
<dbReference type="InterPro" id="IPR001733">
    <property type="entry name" value="Peptidase_S26B"/>
</dbReference>
<evidence type="ECO:0000313" key="9">
    <source>
        <dbReference type="Proteomes" id="UP000178091"/>
    </source>
</evidence>
<dbReference type="InterPro" id="IPR036286">
    <property type="entry name" value="LexA/Signal_pep-like_sf"/>
</dbReference>
<feature type="transmembrane region" description="Helical" evidence="6">
    <location>
        <begin position="7"/>
        <end position="30"/>
    </location>
</feature>
<dbReference type="EMBL" id="MEWW01000017">
    <property type="protein sequence ID" value="OGC84351.1"/>
    <property type="molecule type" value="Genomic_DNA"/>
</dbReference>
<feature type="domain" description="Peptidase S26" evidence="7">
    <location>
        <begin position="20"/>
        <end position="86"/>
    </location>
</feature>
<comment type="subcellular location">
    <subcellularLocation>
        <location evidence="1">Membrane</location>
    </subcellularLocation>
</comment>
<evidence type="ECO:0000256" key="1">
    <source>
        <dbReference type="ARBA" id="ARBA00004370"/>
    </source>
</evidence>
<feature type="transmembrane region" description="Helical" evidence="6">
    <location>
        <begin position="138"/>
        <end position="160"/>
    </location>
</feature>
<keyword evidence="2 6" id="KW-0812">Transmembrane</keyword>
<dbReference type="SUPFAM" id="SSF51306">
    <property type="entry name" value="LexA/Signal peptidase"/>
    <property type="match status" value="1"/>
</dbReference>